<dbReference type="GO" id="GO:0003735">
    <property type="term" value="F:structural constituent of ribosome"/>
    <property type="evidence" value="ECO:0007669"/>
    <property type="project" value="InterPro"/>
</dbReference>
<evidence type="ECO:0000256" key="5">
    <source>
        <dbReference type="ARBA" id="ARBA00023274"/>
    </source>
</evidence>
<dbReference type="AlphaFoldDB" id="A0A1I2PDD4"/>
<dbReference type="Gene3D" id="3.30.420.100">
    <property type="match status" value="1"/>
</dbReference>
<dbReference type="InterPro" id="IPR057268">
    <property type="entry name" value="Ribosomal_L18"/>
</dbReference>
<accession>A0A1I2PDD4</accession>
<keyword evidence="3 7" id="KW-0694">RNA-binding</keyword>
<keyword evidence="4 7" id="KW-0689">Ribosomal protein</keyword>
<dbReference type="Proteomes" id="UP000198897">
    <property type="component" value="Unassembled WGS sequence"/>
</dbReference>
<keyword evidence="2 7" id="KW-0699">rRNA-binding</keyword>
<dbReference type="EMBL" id="FOOG01000023">
    <property type="protein sequence ID" value="SFG11471.1"/>
    <property type="molecule type" value="Genomic_DNA"/>
</dbReference>
<comment type="similarity">
    <text evidence="1 7">Belongs to the universal ribosomal protein uL18 family.</text>
</comment>
<proteinExistence type="inferred from homology"/>
<organism evidence="8 9">
    <name type="scientific">Halobacillus alkaliphilus</name>
    <dbReference type="NCBI Taxonomy" id="396056"/>
    <lineage>
        <taxon>Bacteria</taxon>
        <taxon>Bacillati</taxon>
        <taxon>Bacillota</taxon>
        <taxon>Bacilli</taxon>
        <taxon>Bacillales</taxon>
        <taxon>Bacillaceae</taxon>
        <taxon>Halobacillus</taxon>
    </lineage>
</organism>
<keyword evidence="5 7" id="KW-0687">Ribonucleoprotein</keyword>
<dbReference type="PANTHER" id="PTHR12899">
    <property type="entry name" value="39S RIBOSOMAL PROTEIN L18, MITOCHONDRIAL"/>
    <property type="match status" value="1"/>
</dbReference>
<dbReference type="HAMAP" id="MF_01337_B">
    <property type="entry name" value="Ribosomal_uL18_B"/>
    <property type="match status" value="1"/>
</dbReference>
<dbReference type="SUPFAM" id="SSF53137">
    <property type="entry name" value="Translational machinery components"/>
    <property type="match status" value="1"/>
</dbReference>
<dbReference type="RefSeq" id="WP_089752387.1">
    <property type="nucleotide sequence ID" value="NZ_FOOG01000023.1"/>
</dbReference>
<reference evidence="9" key="1">
    <citation type="submission" date="2016-10" db="EMBL/GenBank/DDBJ databases">
        <authorList>
            <person name="Varghese N."/>
            <person name="Submissions S."/>
        </authorList>
    </citation>
    <scope>NUCLEOTIDE SEQUENCE [LARGE SCALE GENOMIC DNA]</scope>
    <source>
        <strain evidence="9">FP5</strain>
    </source>
</reference>
<dbReference type="InterPro" id="IPR004389">
    <property type="entry name" value="Ribosomal_uL18_bac-type"/>
</dbReference>
<comment type="function">
    <text evidence="7">This is one of the proteins that bind and probably mediate the attachment of the 5S RNA into the large ribosomal subunit, where it forms part of the central protuberance.</text>
</comment>
<evidence type="ECO:0000313" key="9">
    <source>
        <dbReference type="Proteomes" id="UP000198897"/>
    </source>
</evidence>
<dbReference type="InterPro" id="IPR005484">
    <property type="entry name" value="Ribosomal_uL18_bac/plant/anim"/>
</dbReference>
<dbReference type="GO" id="GO:0006412">
    <property type="term" value="P:translation"/>
    <property type="evidence" value="ECO:0007669"/>
    <property type="project" value="UniProtKB-UniRule"/>
</dbReference>
<evidence type="ECO:0000256" key="6">
    <source>
        <dbReference type="ARBA" id="ARBA00035197"/>
    </source>
</evidence>
<gene>
    <name evidence="7" type="primary">rplR</name>
    <name evidence="8" type="ORF">SAMN05216353_12352</name>
</gene>
<dbReference type="GO" id="GO:0022625">
    <property type="term" value="C:cytosolic large ribosomal subunit"/>
    <property type="evidence" value="ECO:0007669"/>
    <property type="project" value="TreeGrafter"/>
</dbReference>
<protein>
    <recommendedName>
        <fullName evidence="6 7">Large ribosomal subunit protein uL18</fullName>
    </recommendedName>
</protein>
<comment type="subunit">
    <text evidence="7">Part of the 50S ribosomal subunit; part of the 5S rRNA/L5/L18/L25 subcomplex. Contacts the 5S and 23S rRNAs.</text>
</comment>
<dbReference type="NCBIfam" id="TIGR00060">
    <property type="entry name" value="L18_bact"/>
    <property type="match status" value="1"/>
</dbReference>
<dbReference type="Pfam" id="PF00861">
    <property type="entry name" value="Ribosomal_L18p"/>
    <property type="match status" value="1"/>
</dbReference>
<name>A0A1I2PDD4_9BACI</name>
<dbReference type="OrthoDB" id="9810939at2"/>
<dbReference type="CDD" id="cd00432">
    <property type="entry name" value="Ribosomal_L18_L5e"/>
    <property type="match status" value="1"/>
</dbReference>
<evidence type="ECO:0000256" key="4">
    <source>
        <dbReference type="ARBA" id="ARBA00022980"/>
    </source>
</evidence>
<dbReference type="GO" id="GO:0008097">
    <property type="term" value="F:5S rRNA binding"/>
    <property type="evidence" value="ECO:0007669"/>
    <property type="project" value="TreeGrafter"/>
</dbReference>
<sequence>MITKADKNVVRKKRHARVRKNVFGTAERPRLNVYRSNKHIYAQLINDESQVTVASASTMENGFDLDVTGNVEAAQRVGELLAKRAVDNGYEAVVFDRGGYLYHGRVKALAEAAREAGLQF</sequence>
<dbReference type="PANTHER" id="PTHR12899:SF3">
    <property type="entry name" value="LARGE RIBOSOMAL SUBUNIT PROTEIN UL18M"/>
    <property type="match status" value="1"/>
</dbReference>
<evidence type="ECO:0000313" key="8">
    <source>
        <dbReference type="EMBL" id="SFG11471.1"/>
    </source>
</evidence>
<keyword evidence="9" id="KW-1185">Reference proteome</keyword>
<evidence type="ECO:0000256" key="7">
    <source>
        <dbReference type="HAMAP-Rule" id="MF_01337"/>
    </source>
</evidence>
<dbReference type="FunFam" id="3.30.420.100:FF:000001">
    <property type="entry name" value="50S ribosomal protein L18"/>
    <property type="match status" value="1"/>
</dbReference>
<evidence type="ECO:0000256" key="1">
    <source>
        <dbReference type="ARBA" id="ARBA00007116"/>
    </source>
</evidence>
<evidence type="ECO:0000256" key="2">
    <source>
        <dbReference type="ARBA" id="ARBA00022730"/>
    </source>
</evidence>
<evidence type="ECO:0000256" key="3">
    <source>
        <dbReference type="ARBA" id="ARBA00022884"/>
    </source>
</evidence>